<sequence>MALQTAEAAGSAEQFIASTVLQVKMHQNTEKQIKTLESLVRLPTIKEFEQTWVVPDACHFITSDSYFTGPDVAAATILAH</sequence>
<gene>
    <name evidence="1" type="ORF">CROQUDRAFT_91358</name>
</gene>
<evidence type="ECO:0000313" key="1">
    <source>
        <dbReference type="EMBL" id="KAG0147465.1"/>
    </source>
</evidence>
<proteinExistence type="predicted"/>
<dbReference type="AlphaFoldDB" id="A0A9P6NI96"/>
<protein>
    <submittedName>
        <fullName evidence="1">Uncharacterized protein</fullName>
    </submittedName>
</protein>
<comment type="caution">
    <text evidence="1">The sequence shown here is derived from an EMBL/GenBank/DDBJ whole genome shotgun (WGS) entry which is preliminary data.</text>
</comment>
<dbReference type="Proteomes" id="UP000886653">
    <property type="component" value="Unassembled WGS sequence"/>
</dbReference>
<name>A0A9P6NI96_9BASI</name>
<dbReference type="EMBL" id="MU167247">
    <property type="protein sequence ID" value="KAG0147465.1"/>
    <property type="molecule type" value="Genomic_DNA"/>
</dbReference>
<evidence type="ECO:0000313" key="2">
    <source>
        <dbReference type="Proteomes" id="UP000886653"/>
    </source>
</evidence>
<accession>A0A9P6NI96</accession>
<reference evidence="1" key="1">
    <citation type="submission" date="2013-11" db="EMBL/GenBank/DDBJ databases">
        <title>Genome sequence of the fusiform rust pathogen reveals effectors for host alternation and coevolution with pine.</title>
        <authorList>
            <consortium name="DOE Joint Genome Institute"/>
            <person name="Smith K."/>
            <person name="Pendleton A."/>
            <person name="Kubisiak T."/>
            <person name="Anderson C."/>
            <person name="Salamov A."/>
            <person name="Aerts A."/>
            <person name="Riley R."/>
            <person name="Clum A."/>
            <person name="Lindquist E."/>
            <person name="Ence D."/>
            <person name="Campbell M."/>
            <person name="Kronenberg Z."/>
            <person name="Feau N."/>
            <person name="Dhillon B."/>
            <person name="Hamelin R."/>
            <person name="Burleigh J."/>
            <person name="Smith J."/>
            <person name="Yandell M."/>
            <person name="Nelson C."/>
            <person name="Grigoriev I."/>
            <person name="Davis J."/>
        </authorList>
    </citation>
    <scope>NUCLEOTIDE SEQUENCE</scope>
    <source>
        <strain evidence="1">G11</strain>
    </source>
</reference>
<keyword evidence="2" id="KW-1185">Reference proteome</keyword>
<organism evidence="1 2">
    <name type="scientific">Cronartium quercuum f. sp. fusiforme G11</name>
    <dbReference type="NCBI Taxonomy" id="708437"/>
    <lineage>
        <taxon>Eukaryota</taxon>
        <taxon>Fungi</taxon>
        <taxon>Dikarya</taxon>
        <taxon>Basidiomycota</taxon>
        <taxon>Pucciniomycotina</taxon>
        <taxon>Pucciniomycetes</taxon>
        <taxon>Pucciniales</taxon>
        <taxon>Coleosporiaceae</taxon>
        <taxon>Cronartium</taxon>
    </lineage>
</organism>